<dbReference type="EMBL" id="DYUK01000089">
    <property type="protein sequence ID" value="HJG79614.1"/>
    <property type="molecule type" value="Genomic_DNA"/>
</dbReference>
<feature type="binding site" evidence="4">
    <location>
        <position position="206"/>
    </location>
    <ligand>
        <name>Mg(2+)</name>
        <dbReference type="ChEBI" id="CHEBI:18420"/>
    </ligand>
</feature>
<dbReference type="HAMAP" id="MF_00470">
    <property type="entry name" value="MenC_1"/>
    <property type="match status" value="1"/>
</dbReference>
<dbReference type="SFLD" id="SFLDF00009">
    <property type="entry name" value="o-succinylbenzoate_synthase"/>
    <property type="match status" value="1"/>
</dbReference>
<keyword evidence="4" id="KW-0474">Menaquinone biosynthesis</keyword>
<dbReference type="InterPro" id="IPR013342">
    <property type="entry name" value="Mandelate_racemase_C"/>
</dbReference>
<feature type="binding site" evidence="4">
    <location>
        <position position="178"/>
    </location>
    <ligand>
        <name>Mg(2+)</name>
        <dbReference type="ChEBI" id="CHEBI:18420"/>
    </ligand>
</feature>
<comment type="catalytic activity">
    <reaction evidence="4">
        <text>(1R,6R)-6-hydroxy-2-succinyl-cyclohexa-2,4-diene-1-carboxylate = 2-succinylbenzoate + H2O</text>
        <dbReference type="Rhea" id="RHEA:10196"/>
        <dbReference type="ChEBI" id="CHEBI:15377"/>
        <dbReference type="ChEBI" id="CHEBI:18325"/>
        <dbReference type="ChEBI" id="CHEBI:58689"/>
        <dbReference type="EC" id="4.2.1.113"/>
    </reaction>
</comment>
<dbReference type="GO" id="GO:0000287">
    <property type="term" value="F:magnesium ion binding"/>
    <property type="evidence" value="ECO:0007669"/>
    <property type="project" value="UniProtKB-UniRule"/>
</dbReference>
<keyword evidence="2 4" id="KW-0460">Magnesium</keyword>
<comment type="cofactor">
    <cofactor evidence="4">
        <name>a divalent metal cation</name>
        <dbReference type="ChEBI" id="CHEBI:60240"/>
    </cofactor>
</comment>
<dbReference type="Pfam" id="PF13378">
    <property type="entry name" value="MR_MLE_C"/>
    <property type="match status" value="1"/>
</dbReference>
<dbReference type="SUPFAM" id="SSF51604">
    <property type="entry name" value="Enolase C-terminal domain-like"/>
    <property type="match status" value="1"/>
</dbReference>
<dbReference type="InterPro" id="IPR036849">
    <property type="entry name" value="Enolase-like_C_sf"/>
</dbReference>
<feature type="active site" description="Proton donor" evidence="4">
    <location>
        <position position="120"/>
    </location>
</feature>
<feature type="domain" description="Mandelate racemase/muconate lactonizing enzyme C-terminal" evidence="5">
    <location>
        <begin position="101"/>
        <end position="197"/>
    </location>
</feature>
<accession>A0A921MDX2</accession>
<protein>
    <recommendedName>
        <fullName evidence="4">o-succinylbenzoate synthase</fullName>
        <shortName evidence="4">OSB synthase</shortName>
        <shortName evidence="4">OSBS</shortName>
        <ecNumber evidence="4">4.2.1.113</ecNumber>
    </recommendedName>
    <alternativeName>
        <fullName evidence="4">4-(2'-carboxyphenyl)-4-oxybutyric acid synthase</fullName>
    </alternativeName>
    <alternativeName>
        <fullName evidence="4">o-succinylbenzoic acid synthase</fullName>
    </alternativeName>
</protein>
<dbReference type="PANTHER" id="PTHR48073:SF2">
    <property type="entry name" value="O-SUCCINYLBENZOATE SYNTHASE"/>
    <property type="match status" value="1"/>
</dbReference>
<comment type="function">
    <text evidence="4">Converts 2-succinyl-6-hydroxy-2,4-cyclohexadiene-1-carboxylate (SHCHC) to 2-succinylbenzoate (OSB).</text>
</comment>
<dbReference type="NCBIfam" id="NF002782">
    <property type="entry name" value="PRK02901.1"/>
    <property type="match status" value="1"/>
</dbReference>
<reference evidence="6" key="1">
    <citation type="journal article" date="2021" name="PeerJ">
        <title>Extensive microbial diversity within the chicken gut microbiome revealed by metagenomics and culture.</title>
        <authorList>
            <person name="Gilroy R."/>
            <person name="Ravi A."/>
            <person name="Getino M."/>
            <person name="Pursley I."/>
            <person name="Horton D.L."/>
            <person name="Alikhan N.F."/>
            <person name="Baker D."/>
            <person name="Gharbi K."/>
            <person name="Hall N."/>
            <person name="Watson M."/>
            <person name="Adriaenssens E.M."/>
            <person name="Foster-Nyarko E."/>
            <person name="Jarju S."/>
            <person name="Secka A."/>
            <person name="Antonio M."/>
            <person name="Oren A."/>
            <person name="Chaudhuri R.R."/>
            <person name="La Ragione R."/>
            <person name="Hildebrand F."/>
            <person name="Pallen M.J."/>
        </authorList>
    </citation>
    <scope>NUCLEOTIDE SEQUENCE</scope>
    <source>
        <strain evidence="6">ChiGjej5B5-7349</strain>
    </source>
</reference>
<reference evidence="6" key="2">
    <citation type="submission" date="2021-09" db="EMBL/GenBank/DDBJ databases">
        <authorList>
            <person name="Gilroy R."/>
        </authorList>
    </citation>
    <scope>NUCLEOTIDE SEQUENCE</scope>
    <source>
        <strain evidence="6">ChiGjej5B5-7349</strain>
    </source>
</reference>
<feature type="binding site" evidence="4">
    <location>
        <position position="151"/>
    </location>
    <ligand>
        <name>Mg(2+)</name>
        <dbReference type="ChEBI" id="CHEBI:18420"/>
    </ligand>
</feature>
<name>A0A921MDX2_9MICO</name>
<gene>
    <name evidence="4" type="primary">menC</name>
    <name evidence="6" type="ORF">K8V08_04295</name>
</gene>
<evidence type="ECO:0000313" key="6">
    <source>
        <dbReference type="EMBL" id="HJG79614.1"/>
    </source>
</evidence>
<dbReference type="EC" id="4.2.1.113" evidence="4"/>
<proteinExistence type="inferred from homology"/>
<comment type="pathway">
    <text evidence="4">Quinol/quinone metabolism; 1,4-dihydroxy-2-naphthoate biosynthesis; 1,4-dihydroxy-2-naphthoate from chorismate: step 4/7.</text>
</comment>
<dbReference type="AlphaFoldDB" id="A0A921MDX2"/>
<keyword evidence="3 4" id="KW-0456">Lyase</keyword>
<dbReference type="CDD" id="cd03320">
    <property type="entry name" value="OSBS"/>
    <property type="match status" value="1"/>
</dbReference>
<organism evidence="6 7">
    <name type="scientific">Brevibacterium senegalense</name>
    <dbReference type="NCBI Taxonomy" id="1033736"/>
    <lineage>
        <taxon>Bacteria</taxon>
        <taxon>Bacillati</taxon>
        <taxon>Actinomycetota</taxon>
        <taxon>Actinomycetes</taxon>
        <taxon>Micrococcales</taxon>
        <taxon>Brevibacteriaceae</taxon>
        <taxon>Brevibacterium</taxon>
    </lineage>
</organism>
<feature type="active site" description="Proton acceptor" evidence="4">
    <location>
        <position position="230"/>
    </location>
</feature>
<dbReference type="Gene3D" id="3.20.20.120">
    <property type="entry name" value="Enolase-like C-terminal domain"/>
    <property type="match status" value="1"/>
</dbReference>
<evidence type="ECO:0000256" key="3">
    <source>
        <dbReference type="ARBA" id="ARBA00023239"/>
    </source>
</evidence>
<dbReference type="GO" id="GO:0043748">
    <property type="term" value="F:O-succinylbenzoate synthase activity"/>
    <property type="evidence" value="ECO:0007669"/>
    <property type="project" value="UniProtKB-EC"/>
</dbReference>
<dbReference type="SFLD" id="SFLDS00001">
    <property type="entry name" value="Enolase"/>
    <property type="match status" value="1"/>
</dbReference>
<dbReference type="Proteomes" id="UP000784435">
    <property type="component" value="Unassembled WGS sequence"/>
</dbReference>
<comment type="caution">
    <text evidence="6">The sequence shown here is derived from an EMBL/GenBank/DDBJ whole genome shotgun (WGS) entry which is preliminary data.</text>
</comment>
<dbReference type="InterPro" id="IPR029065">
    <property type="entry name" value="Enolase_C-like"/>
</dbReference>
<evidence type="ECO:0000259" key="5">
    <source>
        <dbReference type="SMART" id="SM00922"/>
    </source>
</evidence>
<evidence type="ECO:0000256" key="1">
    <source>
        <dbReference type="ARBA" id="ARBA00022723"/>
    </source>
</evidence>
<sequence length="359" mass="37405">MLMSPEVRTVLEHTPQPRDLFERIVPVALPMATRFRGITVRETCLVLGPAGWAEFAPFVEYGTVEASRWLLAAIESAALPFPAPRRPGPVPINATIPAVPAPQVPRIAARFPGVSAVKIKIAERGIASLDEDLERIAAVRQALPDAHVRCDANGAYSDDDAKTALTALARTGPLQYVEQPVAEVEGLARLREWASIARVPVPIAADESIRKVSDPLRVSSLGAADVIVVKTQPLGGIRAAASVIEAAGLPAVVSSGLESSVGLAAGVALAAHLPVPEAAAASLGEPPAAGLGTAALLSGDVADPALLPRDGVLPWGRVVPDAALLETYAAGPERARFWTERLEACWAHLKDGAADTAAE</sequence>
<dbReference type="Pfam" id="PF18374">
    <property type="entry name" value="Enolase_like_N"/>
    <property type="match status" value="1"/>
</dbReference>
<evidence type="ECO:0000256" key="2">
    <source>
        <dbReference type="ARBA" id="ARBA00022842"/>
    </source>
</evidence>
<dbReference type="GO" id="GO:0009234">
    <property type="term" value="P:menaquinone biosynthetic process"/>
    <property type="evidence" value="ECO:0007669"/>
    <property type="project" value="UniProtKB-UniRule"/>
</dbReference>
<evidence type="ECO:0000313" key="7">
    <source>
        <dbReference type="Proteomes" id="UP000784435"/>
    </source>
</evidence>
<dbReference type="SMART" id="SM00922">
    <property type="entry name" value="MR_MLE"/>
    <property type="match status" value="1"/>
</dbReference>
<keyword evidence="1 4" id="KW-0479">Metal-binding</keyword>
<evidence type="ECO:0000256" key="4">
    <source>
        <dbReference type="HAMAP-Rule" id="MF_00470"/>
    </source>
</evidence>
<comment type="similarity">
    <text evidence="4">Belongs to the mandelate racemase/muconate lactonizing enzyme family. MenC type 1 subfamily.</text>
</comment>
<comment type="pathway">
    <text evidence="4">Quinol/quinone metabolism; menaquinone biosynthesis.</text>
</comment>
<dbReference type="PANTHER" id="PTHR48073">
    <property type="entry name" value="O-SUCCINYLBENZOATE SYNTHASE-RELATED"/>
    <property type="match status" value="1"/>
</dbReference>
<dbReference type="SFLD" id="SFLDG00180">
    <property type="entry name" value="muconate_cycloisomerase"/>
    <property type="match status" value="1"/>
</dbReference>
<dbReference type="InterPro" id="IPR010196">
    <property type="entry name" value="OSB_synthase_MenC1"/>
</dbReference>